<dbReference type="eggNOG" id="COG1216">
    <property type="taxonomic scope" value="Bacteria"/>
</dbReference>
<dbReference type="GO" id="GO:0016740">
    <property type="term" value="F:transferase activity"/>
    <property type="evidence" value="ECO:0007669"/>
    <property type="project" value="UniProtKB-KW"/>
</dbReference>
<keyword evidence="3" id="KW-1185">Reference proteome</keyword>
<dbReference type="STRING" id="1286106.MPL1_00125"/>
<evidence type="ECO:0000256" key="1">
    <source>
        <dbReference type="SAM" id="Phobius"/>
    </source>
</evidence>
<dbReference type="AlphaFoldDB" id="M7P4B1"/>
<dbReference type="PANTHER" id="PTHR43179">
    <property type="entry name" value="RHAMNOSYLTRANSFERASE WBBL"/>
    <property type="match status" value="1"/>
</dbReference>
<dbReference type="InterPro" id="IPR029044">
    <property type="entry name" value="Nucleotide-diphossugar_trans"/>
</dbReference>
<reference evidence="2 3" key="1">
    <citation type="journal article" date="2013" name="Genome Announc.">
        <title>Draft Genome Sequence of Methylophaga lonarensis MPLT, a Haloalkaliphilic (Non-Methane-Utilizing) Methylotroph.</title>
        <authorList>
            <person name="Shetty S.A."/>
            <person name="Marathe N.P."/>
            <person name="Munot H."/>
            <person name="Antony C.P."/>
            <person name="Dhotre D.P."/>
            <person name="Murrell J.C."/>
            <person name="Shouche Y.S."/>
        </authorList>
    </citation>
    <scope>NUCLEOTIDE SEQUENCE [LARGE SCALE GENOMIC DNA]</scope>
    <source>
        <strain evidence="2 3">MPL</strain>
    </source>
</reference>
<keyword evidence="1" id="KW-1133">Transmembrane helix</keyword>
<dbReference type="EMBL" id="APHR01000001">
    <property type="protein sequence ID" value="EMR14357.1"/>
    <property type="molecule type" value="Genomic_DNA"/>
</dbReference>
<dbReference type="PATRIC" id="fig|1286106.3.peg.25"/>
<keyword evidence="1" id="KW-0812">Transmembrane</keyword>
<sequence>MNKQKLSIQTLVIIVNYKTPELTSKAVLSALSEIETTDVICVVDNFSNDNSCEVIGSFIDRNQLSDRVFLLNLEKNLGYSSGNNAGIEYAIRELNLAPSYYYLLNPDTMVHKGSTLELVSFLQKTPSAAIAGSCIVDETGQLRNSAFRFPSWLSELESSLRFSPVSRLLAKHRVSFDNSKISAPCQTDWVAGASMMIRAEAYHQLGGLDNHYFLYFEETDFCKRALRANWQCWYVPTSVVMHYEGKSTGVSSKDKSRRRRPAYWFESRQRYFRKNHGLFYTLFADSIFILGFSVWRLRRLIQRKPDTDPELFLSDFIKNSSLISWLRK</sequence>
<evidence type="ECO:0000313" key="2">
    <source>
        <dbReference type="EMBL" id="EMR14357.1"/>
    </source>
</evidence>
<keyword evidence="2" id="KW-0808">Transferase</keyword>
<organism evidence="2 3">
    <name type="scientific">Methylophaga lonarensis MPL</name>
    <dbReference type="NCBI Taxonomy" id="1286106"/>
    <lineage>
        <taxon>Bacteria</taxon>
        <taxon>Pseudomonadati</taxon>
        <taxon>Pseudomonadota</taxon>
        <taxon>Gammaproteobacteria</taxon>
        <taxon>Thiotrichales</taxon>
        <taxon>Piscirickettsiaceae</taxon>
        <taxon>Methylophaga</taxon>
    </lineage>
</organism>
<name>M7P4B1_9GAMM</name>
<keyword evidence="1" id="KW-0472">Membrane</keyword>
<dbReference type="Proteomes" id="UP000012019">
    <property type="component" value="Unassembled WGS sequence"/>
</dbReference>
<feature type="transmembrane region" description="Helical" evidence="1">
    <location>
        <begin position="277"/>
        <end position="295"/>
    </location>
</feature>
<protein>
    <submittedName>
        <fullName evidence="2">Putative glycosyltransferase</fullName>
    </submittedName>
</protein>
<dbReference type="PANTHER" id="PTHR43179:SF7">
    <property type="entry name" value="RHAMNOSYLTRANSFERASE WBBL"/>
    <property type="match status" value="1"/>
</dbReference>
<dbReference type="SUPFAM" id="SSF53448">
    <property type="entry name" value="Nucleotide-diphospho-sugar transferases"/>
    <property type="match status" value="1"/>
</dbReference>
<gene>
    <name evidence="2" type="ORF">MPL1_00125</name>
</gene>
<dbReference type="OrthoDB" id="9771846at2"/>
<evidence type="ECO:0000313" key="3">
    <source>
        <dbReference type="Proteomes" id="UP000012019"/>
    </source>
</evidence>
<dbReference type="RefSeq" id="WP_009725099.1">
    <property type="nucleotide sequence ID" value="NZ_APHR01000001.1"/>
</dbReference>
<dbReference type="Gene3D" id="3.90.550.10">
    <property type="entry name" value="Spore Coat Polysaccharide Biosynthesis Protein SpsA, Chain A"/>
    <property type="match status" value="1"/>
</dbReference>
<dbReference type="Pfam" id="PF13641">
    <property type="entry name" value="Glyco_tranf_2_3"/>
    <property type="match status" value="1"/>
</dbReference>
<comment type="caution">
    <text evidence="2">The sequence shown here is derived from an EMBL/GenBank/DDBJ whole genome shotgun (WGS) entry which is preliminary data.</text>
</comment>
<proteinExistence type="predicted"/>
<accession>M7P4B1</accession>
<dbReference type="CDD" id="cd04186">
    <property type="entry name" value="GT_2_like_c"/>
    <property type="match status" value="1"/>
</dbReference>